<name>A0A3S5FFC4_9PLAT</name>
<organism evidence="1 2">
    <name type="scientific">Protopolystoma xenopodis</name>
    <dbReference type="NCBI Taxonomy" id="117903"/>
    <lineage>
        <taxon>Eukaryota</taxon>
        <taxon>Metazoa</taxon>
        <taxon>Spiralia</taxon>
        <taxon>Lophotrochozoa</taxon>
        <taxon>Platyhelminthes</taxon>
        <taxon>Monogenea</taxon>
        <taxon>Polyopisthocotylea</taxon>
        <taxon>Polystomatidea</taxon>
        <taxon>Polystomatidae</taxon>
        <taxon>Protopolystoma</taxon>
    </lineage>
</organism>
<gene>
    <name evidence="1" type="ORF">PXEA_LOCUS24340</name>
</gene>
<dbReference type="Proteomes" id="UP000784294">
    <property type="component" value="Unassembled WGS sequence"/>
</dbReference>
<reference evidence="1" key="1">
    <citation type="submission" date="2018-11" db="EMBL/GenBank/DDBJ databases">
        <authorList>
            <consortium name="Pathogen Informatics"/>
        </authorList>
    </citation>
    <scope>NUCLEOTIDE SEQUENCE</scope>
</reference>
<keyword evidence="2" id="KW-1185">Reference proteome</keyword>
<proteinExistence type="predicted"/>
<protein>
    <submittedName>
        <fullName evidence="1">Uncharacterized protein</fullName>
    </submittedName>
</protein>
<evidence type="ECO:0000313" key="2">
    <source>
        <dbReference type="Proteomes" id="UP000784294"/>
    </source>
</evidence>
<dbReference type="EMBL" id="CAAALY010116750">
    <property type="protein sequence ID" value="VEL30900.1"/>
    <property type="molecule type" value="Genomic_DNA"/>
</dbReference>
<dbReference type="OrthoDB" id="26681at2759"/>
<dbReference type="AlphaFoldDB" id="A0A3S5FFC4"/>
<sequence length="51" mass="5633">MAYSSLPEGRGVNCLLLGGPQGRLVWLNSWTLDTIQVIQVIILGKVTFFIN</sequence>
<comment type="caution">
    <text evidence="1">The sequence shown here is derived from an EMBL/GenBank/DDBJ whole genome shotgun (WGS) entry which is preliminary data.</text>
</comment>
<evidence type="ECO:0000313" key="1">
    <source>
        <dbReference type="EMBL" id="VEL30900.1"/>
    </source>
</evidence>
<accession>A0A3S5FFC4</accession>